<dbReference type="SUPFAM" id="SSF81901">
    <property type="entry name" value="HCP-like"/>
    <property type="match status" value="1"/>
</dbReference>
<reference evidence="4" key="1">
    <citation type="submission" date="2015-09" db="EMBL/GenBank/DDBJ databases">
        <authorList>
            <person name="Daims H."/>
        </authorList>
    </citation>
    <scope>NUCLEOTIDE SEQUENCE [LARGE SCALE GENOMIC DNA]</scope>
</reference>
<dbReference type="InterPro" id="IPR006597">
    <property type="entry name" value="Sel1-like"/>
</dbReference>
<dbReference type="SMART" id="SM00671">
    <property type="entry name" value="SEL1"/>
    <property type="match status" value="2"/>
</dbReference>
<keyword evidence="2" id="KW-0472">Membrane</keyword>
<feature type="compositionally biased region" description="Basic and acidic residues" evidence="1">
    <location>
        <begin position="66"/>
        <end position="77"/>
    </location>
</feature>
<feature type="compositionally biased region" description="Low complexity" evidence="1">
    <location>
        <begin position="161"/>
        <end position="177"/>
    </location>
</feature>
<dbReference type="AlphaFoldDB" id="A0A0S4KXJ3"/>
<evidence type="ECO:0000313" key="4">
    <source>
        <dbReference type="Proteomes" id="UP000066284"/>
    </source>
</evidence>
<feature type="compositionally biased region" description="Basic and acidic residues" evidence="1">
    <location>
        <begin position="100"/>
        <end position="109"/>
    </location>
</feature>
<feature type="transmembrane region" description="Helical" evidence="2">
    <location>
        <begin position="27"/>
        <end position="45"/>
    </location>
</feature>
<keyword evidence="2" id="KW-1133">Transmembrane helix</keyword>
<keyword evidence="4" id="KW-1185">Reference proteome</keyword>
<accession>A0A0S4KXJ3</accession>
<dbReference type="Pfam" id="PF08238">
    <property type="entry name" value="Sel1"/>
    <property type="match status" value="2"/>
</dbReference>
<dbReference type="Gene3D" id="1.25.40.10">
    <property type="entry name" value="Tetratricopeptide repeat domain"/>
    <property type="match status" value="1"/>
</dbReference>
<evidence type="ECO:0000313" key="3">
    <source>
        <dbReference type="EMBL" id="CUQ67195.1"/>
    </source>
</evidence>
<dbReference type="RefSeq" id="WP_062485349.1">
    <property type="nucleotide sequence ID" value="NZ_LN885086.1"/>
</dbReference>
<protein>
    <submittedName>
        <fullName evidence="3">Uncharacterized protein</fullName>
    </submittedName>
</protein>
<organism evidence="3 4">
    <name type="scientific">Candidatus Nitrospira inopinata</name>
    <dbReference type="NCBI Taxonomy" id="1715989"/>
    <lineage>
        <taxon>Bacteria</taxon>
        <taxon>Pseudomonadati</taxon>
        <taxon>Nitrospirota</taxon>
        <taxon>Nitrospiria</taxon>
        <taxon>Nitrospirales</taxon>
        <taxon>Nitrospiraceae</taxon>
        <taxon>Nitrospira</taxon>
    </lineage>
</organism>
<proteinExistence type="predicted"/>
<evidence type="ECO:0000256" key="1">
    <source>
        <dbReference type="SAM" id="MobiDB-lite"/>
    </source>
</evidence>
<name>A0A0S4KXJ3_9BACT</name>
<dbReference type="STRING" id="1715989.NITINOP_2223"/>
<sequence length="299" mass="32795">MAKQGYPGLVLVPPSDRQLVKRRLTRWAFLALTMVGGISALNVWLPSPDQSADCLRNLDLSFSADSHERCNRPEQPTDQHVAAATDPPRHTDLALNGPSKKIDRLESHKVVTPQPAANRPIAQQEAKQKLPAGLPGSEPKAAVRPTAKQEEKPILGRQADTTSPQTTPVPTTVSTTVPHSVPTVHATRDHHLAEQGDAFAQYRLGRFYAQRNGQHAPESVNWYGKASTGLRRLAEAGNGEAMYVLGVMYAFGRGVKRDTDEARRWLIQAVEHRIAAARPVLAGLEKHRLAENVRTDHDG</sequence>
<keyword evidence="2" id="KW-0812">Transmembrane</keyword>
<dbReference type="InterPro" id="IPR011990">
    <property type="entry name" value="TPR-like_helical_dom_sf"/>
</dbReference>
<dbReference type="EMBL" id="LN885086">
    <property type="protein sequence ID" value="CUQ67195.1"/>
    <property type="molecule type" value="Genomic_DNA"/>
</dbReference>
<dbReference type="KEGG" id="nio:NITINOP_2223"/>
<feature type="region of interest" description="Disordered" evidence="1">
    <location>
        <begin position="66"/>
        <end position="177"/>
    </location>
</feature>
<evidence type="ECO:0000256" key="2">
    <source>
        <dbReference type="SAM" id="Phobius"/>
    </source>
</evidence>
<dbReference type="OrthoDB" id="9792653at2"/>
<gene>
    <name evidence="3" type="ORF">NITINOP_2223</name>
</gene>
<dbReference type="Proteomes" id="UP000066284">
    <property type="component" value="Chromosome 1"/>
</dbReference>